<dbReference type="EMBL" id="CAJNYU010000619">
    <property type="protein sequence ID" value="CAF3377133.1"/>
    <property type="molecule type" value="Genomic_DNA"/>
</dbReference>
<dbReference type="Proteomes" id="UP000663825">
    <property type="component" value="Unassembled WGS sequence"/>
</dbReference>
<accession>A0A817S6Z5</accession>
<feature type="region of interest" description="Disordered" evidence="4">
    <location>
        <begin position="48"/>
        <end position="77"/>
    </location>
</feature>
<evidence type="ECO:0000313" key="9">
    <source>
        <dbReference type="EMBL" id="CAF3812308.1"/>
    </source>
</evidence>
<feature type="compositionally biased region" description="Polar residues" evidence="4">
    <location>
        <begin position="425"/>
        <end position="448"/>
    </location>
</feature>
<sequence length="448" mass="52856">MNSSTPIRYRKSTDGSTSTKIYDQINTSHTEEYVLGDIAKEAELRLQQQREQNREARHIRHKELEKNARDEDGEDSSTIHFITSSASTGSNKVKNQMINMNSIIGANTHSSLLQKFLNGDIDLRSIEQRDLRRLLSELESKYKSLMIINSSMYNEKQALRYEVDTYKDRLDEYYETFNHIKRQLKEKCKDFDIQKRTLIDLKEDHKHLKEVLIDCEKLIQETEMEICLDEGPKYRSILSMEFHSQAIFQSSSSPINRPIDEKVKRILMEKRDQVEQINKLKLELDETRNQLKILKQKIPNSIGFHDENMSNVYDCEQQKQLIRQITDLNNKLQQLAADNGSLQQENIRYEAQLTRYKQQLDDAERIEDELKQERRRLQRELRIVSDNLENERTRSDVLQRENERLRTLRNKDLLNNSNDKLVLSRSHSPLLPTNSNDIQSNSPMEDPT</sequence>
<dbReference type="EMBL" id="CAJNYT010003778">
    <property type="protein sequence ID" value="CAF3599355.1"/>
    <property type="molecule type" value="Genomic_DNA"/>
</dbReference>
<dbReference type="Pfam" id="PF09738">
    <property type="entry name" value="LRRFIP"/>
    <property type="match status" value="1"/>
</dbReference>
<dbReference type="AlphaFoldDB" id="A0A817S6Z5"/>
<feature type="coiled-coil region" evidence="3">
    <location>
        <begin position="263"/>
        <end position="408"/>
    </location>
</feature>
<evidence type="ECO:0000256" key="1">
    <source>
        <dbReference type="ARBA" id="ARBA00008275"/>
    </source>
</evidence>
<dbReference type="Gene3D" id="1.20.5.4090">
    <property type="match status" value="1"/>
</dbReference>
<comment type="similarity">
    <text evidence="1">Belongs to the LRRFIP family.</text>
</comment>
<dbReference type="Proteomes" id="UP000663833">
    <property type="component" value="Unassembled WGS sequence"/>
</dbReference>
<dbReference type="Proteomes" id="UP000663869">
    <property type="component" value="Unassembled WGS sequence"/>
</dbReference>
<dbReference type="GO" id="GO:0006355">
    <property type="term" value="P:regulation of DNA-templated transcription"/>
    <property type="evidence" value="ECO:0007669"/>
    <property type="project" value="InterPro"/>
</dbReference>
<dbReference type="EMBL" id="CAJNYD010000732">
    <property type="protein sequence ID" value="CAF3293710.1"/>
    <property type="molecule type" value="Genomic_DNA"/>
</dbReference>
<evidence type="ECO:0000256" key="2">
    <source>
        <dbReference type="ARBA" id="ARBA00023054"/>
    </source>
</evidence>
<feature type="compositionally biased region" description="Basic and acidic residues" evidence="4">
    <location>
        <begin position="51"/>
        <end position="70"/>
    </location>
</feature>
<dbReference type="PANTHER" id="PTHR19212">
    <property type="entry name" value="LEUCINE RICH REPEAT IN FLII INTERACTING PROTEIN"/>
    <property type="match status" value="1"/>
</dbReference>
<evidence type="ECO:0000313" key="6">
    <source>
        <dbReference type="EMBL" id="CAF3293710.1"/>
    </source>
</evidence>
<dbReference type="InterPro" id="IPR019139">
    <property type="entry name" value="LRRFIP1/2"/>
</dbReference>
<dbReference type="PANTHER" id="PTHR19212:SF0">
    <property type="entry name" value="LD07988P"/>
    <property type="match status" value="1"/>
</dbReference>
<name>A0A817S6Z5_9BILA</name>
<evidence type="ECO:0000313" key="10">
    <source>
        <dbReference type="Proteomes" id="UP000663825"/>
    </source>
</evidence>
<dbReference type="Proteomes" id="UP000663872">
    <property type="component" value="Unassembled WGS sequence"/>
</dbReference>
<evidence type="ECO:0000256" key="4">
    <source>
        <dbReference type="SAM" id="MobiDB-lite"/>
    </source>
</evidence>
<dbReference type="OrthoDB" id="10028421at2759"/>
<evidence type="ECO:0000313" key="7">
    <source>
        <dbReference type="EMBL" id="CAF3377133.1"/>
    </source>
</evidence>
<comment type="caution">
    <text evidence="5">The sequence shown here is derived from an EMBL/GenBank/DDBJ whole genome shotgun (WGS) entry which is preliminary data.</text>
</comment>
<keyword evidence="2 3" id="KW-0175">Coiled coil</keyword>
<gene>
    <name evidence="7" type="ORF">FME351_LOCUS6889</name>
    <name evidence="8" type="ORF">GRG538_LOCUS22604</name>
    <name evidence="9" type="ORF">KIK155_LOCUS33067</name>
    <name evidence="6" type="ORF">LUA448_LOCUS7447</name>
    <name evidence="5" type="ORF">TIS948_LOCUS16810</name>
</gene>
<feature type="region of interest" description="Disordered" evidence="4">
    <location>
        <begin position="419"/>
        <end position="448"/>
    </location>
</feature>
<feature type="region of interest" description="Disordered" evidence="4">
    <location>
        <begin position="1"/>
        <end position="21"/>
    </location>
</feature>
<evidence type="ECO:0000256" key="3">
    <source>
        <dbReference type="SAM" id="Coils"/>
    </source>
</evidence>
<proteinExistence type="inferred from homology"/>
<dbReference type="Proteomes" id="UP000663865">
    <property type="component" value="Unassembled WGS sequence"/>
</dbReference>
<reference evidence="5" key="1">
    <citation type="submission" date="2021-02" db="EMBL/GenBank/DDBJ databases">
        <authorList>
            <person name="Nowell W R."/>
        </authorList>
    </citation>
    <scope>NUCLEOTIDE SEQUENCE</scope>
</reference>
<evidence type="ECO:0000313" key="5">
    <source>
        <dbReference type="EMBL" id="CAF3279598.1"/>
    </source>
</evidence>
<organism evidence="5 10">
    <name type="scientific">Rotaria socialis</name>
    <dbReference type="NCBI Taxonomy" id="392032"/>
    <lineage>
        <taxon>Eukaryota</taxon>
        <taxon>Metazoa</taxon>
        <taxon>Spiralia</taxon>
        <taxon>Gnathifera</taxon>
        <taxon>Rotifera</taxon>
        <taxon>Eurotatoria</taxon>
        <taxon>Bdelloidea</taxon>
        <taxon>Philodinida</taxon>
        <taxon>Philodinidae</taxon>
        <taxon>Rotaria</taxon>
    </lineage>
</organism>
<protein>
    <submittedName>
        <fullName evidence="5">Uncharacterized protein</fullName>
    </submittedName>
</protein>
<evidence type="ECO:0000313" key="8">
    <source>
        <dbReference type="EMBL" id="CAF3599355.1"/>
    </source>
</evidence>
<dbReference type="EMBL" id="CAJNXB010002829">
    <property type="protein sequence ID" value="CAF3279598.1"/>
    <property type="molecule type" value="Genomic_DNA"/>
</dbReference>
<dbReference type="EMBL" id="CAJNYV010006243">
    <property type="protein sequence ID" value="CAF3812308.1"/>
    <property type="molecule type" value="Genomic_DNA"/>
</dbReference>